<comment type="caution">
    <text evidence="1">The sequence shown here is derived from an EMBL/GenBank/DDBJ whole genome shotgun (WGS) entry which is preliminary data.</text>
</comment>
<protein>
    <submittedName>
        <fullName evidence="1">Putative trans-sialidase</fullName>
    </submittedName>
</protein>
<gene>
    <name evidence="1" type="ORF">TCDM_10349</name>
</gene>
<dbReference type="Proteomes" id="UP000017861">
    <property type="component" value="Unassembled WGS sequence"/>
</dbReference>
<dbReference type="EMBL" id="AYLP01000218">
    <property type="protein sequence ID" value="ESS62020.1"/>
    <property type="molecule type" value="Genomic_DNA"/>
</dbReference>
<dbReference type="AlphaFoldDB" id="V5AMW4"/>
<dbReference type="VEuPathDB" id="TriTrypDB:TCDM_10349"/>
<accession>V5AMW4</accession>
<sequence>MLAAIPVDQQFTWCAGIILFLLLVLLCFCVVVCAAPPLVCVRTLRAGCRHDGPLSPYVHAVEPCVPLLFASSSSICVLVL</sequence>
<organism evidence="1 2">
    <name type="scientific">Trypanosoma cruzi Dm28c</name>
    <dbReference type="NCBI Taxonomy" id="1416333"/>
    <lineage>
        <taxon>Eukaryota</taxon>
        <taxon>Discoba</taxon>
        <taxon>Euglenozoa</taxon>
        <taxon>Kinetoplastea</taxon>
        <taxon>Metakinetoplastina</taxon>
        <taxon>Trypanosomatida</taxon>
        <taxon>Trypanosomatidae</taxon>
        <taxon>Trypanosoma</taxon>
        <taxon>Schizotrypanum</taxon>
    </lineage>
</organism>
<reference evidence="1 2" key="1">
    <citation type="journal article" date="2014" name="Genome Announc.">
        <title>Trypanosoma cruzi Clone Dm28c Draft Genome Sequence.</title>
        <authorList>
            <person name="Grisard E.C."/>
            <person name="Teixeira S.M."/>
            <person name="de Almeida L.G."/>
            <person name="Stoco P.H."/>
            <person name="Gerber A.L."/>
            <person name="Talavera-Lopez C."/>
            <person name="Lima O.C."/>
            <person name="Andersson B."/>
            <person name="de Vasconcelos A.T."/>
        </authorList>
    </citation>
    <scope>NUCLEOTIDE SEQUENCE [LARGE SCALE GENOMIC DNA]</scope>
    <source>
        <strain evidence="1 2">Dm28c</strain>
    </source>
</reference>
<proteinExistence type="predicted"/>
<evidence type="ECO:0000313" key="1">
    <source>
        <dbReference type="EMBL" id="ESS62020.1"/>
    </source>
</evidence>
<evidence type="ECO:0000313" key="2">
    <source>
        <dbReference type="Proteomes" id="UP000017861"/>
    </source>
</evidence>
<name>V5AMW4_TRYCR</name>